<comment type="caution">
    <text evidence="2">The sequence shown here is derived from an EMBL/GenBank/DDBJ whole genome shotgun (WGS) entry which is preliminary data.</text>
</comment>
<evidence type="ECO:0000313" key="3">
    <source>
        <dbReference type="Proteomes" id="UP000016801"/>
    </source>
</evidence>
<keyword evidence="3" id="KW-1185">Reference proteome</keyword>
<reference evidence="2 3" key="1">
    <citation type="journal article" date="2013" name="PLoS Genet.">
        <title>Plant-symbiotic fungi as chemical engineers: Multi-genome analysis of the Clavicipitaceae reveals dynamics of alkaloid loci.</title>
        <authorList>
            <person name="Schardl C.L."/>
            <person name="Young C.A."/>
            <person name="Hesse U."/>
            <person name="Amyotte S.G."/>
            <person name="Andreeva K."/>
            <person name="Calie P.J."/>
            <person name="Fleetwood D.J."/>
            <person name="Haws D.C."/>
            <person name="Moore N."/>
            <person name="Oeser B."/>
            <person name="Panaccione D.G."/>
            <person name="Schweri K.K."/>
            <person name="Voisey C.R."/>
            <person name="Farman M.L."/>
            <person name="Jaromczyk J.W."/>
            <person name="Roe B.A."/>
            <person name="O'Sullivan D.M."/>
            <person name="Scott B."/>
            <person name="Tudzynski P."/>
            <person name="An Z."/>
            <person name="Arnaoudova E.G."/>
            <person name="Bullock C.T."/>
            <person name="Charlton N.D."/>
            <person name="Chen L."/>
            <person name="Cox M."/>
            <person name="Dinkins R.D."/>
            <person name="Florea S."/>
            <person name="Glenn A.E."/>
            <person name="Gordon A."/>
            <person name="Gueldener U."/>
            <person name="Harris D.R."/>
            <person name="Hollin W."/>
            <person name="Jaromczyk J."/>
            <person name="Johnson R.D."/>
            <person name="Khan A.K."/>
            <person name="Leistner E."/>
            <person name="Leuchtmann A."/>
            <person name="Li C."/>
            <person name="Liu J."/>
            <person name="Liu J."/>
            <person name="Liu M."/>
            <person name="Mace W."/>
            <person name="Machado C."/>
            <person name="Nagabhyru P."/>
            <person name="Pan J."/>
            <person name="Schmid J."/>
            <person name="Sugawara K."/>
            <person name="Steiner U."/>
            <person name="Takach J.E."/>
            <person name="Tanaka E."/>
            <person name="Webb J.S."/>
            <person name="Wilson E.V."/>
            <person name="Wiseman J.L."/>
            <person name="Yoshida R."/>
            <person name="Zeng Z."/>
        </authorList>
    </citation>
    <scope>NUCLEOTIDE SEQUENCE [LARGE SCALE GENOMIC DNA]</scope>
    <source>
        <strain evidence="2 3">20.1</strain>
    </source>
</reference>
<dbReference type="HOGENOM" id="CLU_2849519_0_0_1"/>
<evidence type="ECO:0000256" key="1">
    <source>
        <dbReference type="SAM" id="MobiDB-lite"/>
    </source>
</evidence>
<accession>M1W6U3</accession>
<feature type="compositionally biased region" description="Basic and acidic residues" evidence="1">
    <location>
        <begin position="7"/>
        <end position="25"/>
    </location>
</feature>
<feature type="region of interest" description="Disordered" evidence="1">
    <location>
        <begin position="1"/>
        <end position="31"/>
    </location>
</feature>
<sequence length="65" mass="7722">MALTWRNPEEARAEEWETQETRADEFGNPDDIWGAQGVDRRQTGRHCALYHRRLLPRTQREITSL</sequence>
<dbReference type="EMBL" id="CAGA01000141">
    <property type="protein sequence ID" value="CCE34871.1"/>
    <property type="molecule type" value="Genomic_DNA"/>
</dbReference>
<evidence type="ECO:0000313" key="2">
    <source>
        <dbReference type="EMBL" id="CCE34871.1"/>
    </source>
</evidence>
<protein>
    <submittedName>
        <fullName evidence="2">Uncharacterized protein</fullName>
    </submittedName>
</protein>
<gene>
    <name evidence="2" type="ORF">CPUR_08810</name>
</gene>
<proteinExistence type="predicted"/>
<dbReference type="VEuPathDB" id="FungiDB:CPUR_08810"/>
<dbReference type="Proteomes" id="UP000016801">
    <property type="component" value="Unassembled WGS sequence"/>
</dbReference>
<organism evidence="2 3">
    <name type="scientific">Claviceps purpurea (strain 20.1)</name>
    <name type="common">Ergot fungus</name>
    <name type="synonym">Sphacelia segetum</name>
    <dbReference type="NCBI Taxonomy" id="1111077"/>
    <lineage>
        <taxon>Eukaryota</taxon>
        <taxon>Fungi</taxon>
        <taxon>Dikarya</taxon>
        <taxon>Ascomycota</taxon>
        <taxon>Pezizomycotina</taxon>
        <taxon>Sordariomycetes</taxon>
        <taxon>Hypocreomycetidae</taxon>
        <taxon>Hypocreales</taxon>
        <taxon>Clavicipitaceae</taxon>
        <taxon>Claviceps</taxon>
    </lineage>
</organism>
<dbReference type="AlphaFoldDB" id="M1W6U3"/>
<name>M1W6U3_CLAP2</name>